<sequence>MTSASIVAFDILCFLGMVLLIAVFCTAWCSSKVPRASTWFNFIASCILATVVNLLILGQQAGKSPNRTSCVIQAISTYSVTVLSAHTAAALIFQAYLCMIFIRKSRRLSVCHIRLLNIVPFLTPIGIQIYGITIGLQNPSLLQRDQSGMRCYVVARQLHECSVLASLVGVFMLFVLEVLVVFNLFRFRRTYEVLLTGSKMSPRVIIRVCFFNVFVFMAVIASLVPVGNSLNDKGIVDLTAAIIPVAAGIIFGTQKDILTVWMFWRSPAMFPVPSSV</sequence>
<dbReference type="EMBL" id="KL142370">
    <property type="protein sequence ID" value="KDR82177.1"/>
    <property type="molecule type" value="Genomic_DNA"/>
</dbReference>
<reference evidence="3" key="1">
    <citation type="journal article" date="2014" name="Proc. Natl. Acad. Sci. U.S.A.">
        <title>Extensive sampling of basidiomycete genomes demonstrates inadequacy of the white-rot/brown-rot paradigm for wood decay fungi.</title>
        <authorList>
            <person name="Riley R."/>
            <person name="Salamov A.A."/>
            <person name="Brown D.W."/>
            <person name="Nagy L.G."/>
            <person name="Floudas D."/>
            <person name="Held B.W."/>
            <person name="Levasseur A."/>
            <person name="Lombard V."/>
            <person name="Morin E."/>
            <person name="Otillar R."/>
            <person name="Lindquist E.A."/>
            <person name="Sun H."/>
            <person name="LaButti K.M."/>
            <person name="Schmutz J."/>
            <person name="Jabbour D."/>
            <person name="Luo H."/>
            <person name="Baker S.E."/>
            <person name="Pisabarro A.G."/>
            <person name="Walton J.D."/>
            <person name="Blanchette R.A."/>
            <person name="Henrissat B."/>
            <person name="Martin F."/>
            <person name="Cullen D."/>
            <person name="Hibbett D.S."/>
            <person name="Grigoriev I.V."/>
        </authorList>
    </citation>
    <scope>NUCLEOTIDE SEQUENCE [LARGE SCALE GENOMIC DNA]</scope>
    <source>
        <strain evidence="3">CBS 339.88</strain>
    </source>
</reference>
<dbReference type="AlphaFoldDB" id="A0A067TIJ5"/>
<evidence type="ECO:0000313" key="2">
    <source>
        <dbReference type="EMBL" id="KDR82177.1"/>
    </source>
</evidence>
<evidence type="ECO:0000256" key="1">
    <source>
        <dbReference type="SAM" id="Phobius"/>
    </source>
</evidence>
<feature type="transmembrane region" description="Helical" evidence="1">
    <location>
        <begin position="163"/>
        <end position="185"/>
    </location>
</feature>
<dbReference type="HOGENOM" id="CLU_065186_3_0_1"/>
<feature type="transmembrane region" description="Helical" evidence="1">
    <location>
        <begin position="6"/>
        <end position="27"/>
    </location>
</feature>
<gene>
    <name evidence="2" type="ORF">GALMADRAFT_135538</name>
</gene>
<keyword evidence="3" id="KW-1185">Reference proteome</keyword>
<organism evidence="2 3">
    <name type="scientific">Galerina marginata (strain CBS 339.88)</name>
    <dbReference type="NCBI Taxonomy" id="685588"/>
    <lineage>
        <taxon>Eukaryota</taxon>
        <taxon>Fungi</taxon>
        <taxon>Dikarya</taxon>
        <taxon>Basidiomycota</taxon>
        <taxon>Agaricomycotina</taxon>
        <taxon>Agaricomycetes</taxon>
        <taxon>Agaricomycetidae</taxon>
        <taxon>Agaricales</taxon>
        <taxon>Agaricineae</taxon>
        <taxon>Strophariaceae</taxon>
        <taxon>Galerina</taxon>
    </lineage>
</organism>
<accession>A0A067TIJ5</accession>
<evidence type="ECO:0008006" key="4">
    <source>
        <dbReference type="Google" id="ProtNLM"/>
    </source>
</evidence>
<dbReference type="Proteomes" id="UP000027222">
    <property type="component" value="Unassembled WGS sequence"/>
</dbReference>
<dbReference type="STRING" id="685588.A0A067TIJ5"/>
<feature type="transmembrane region" description="Helical" evidence="1">
    <location>
        <begin position="78"/>
        <end position="102"/>
    </location>
</feature>
<feature type="transmembrane region" description="Helical" evidence="1">
    <location>
        <begin position="238"/>
        <end position="264"/>
    </location>
</feature>
<dbReference type="OrthoDB" id="2896404at2759"/>
<keyword evidence="1" id="KW-0472">Membrane</keyword>
<keyword evidence="1" id="KW-0812">Transmembrane</keyword>
<proteinExistence type="predicted"/>
<feature type="transmembrane region" description="Helical" evidence="1">
    <location>
        <begin position="114"/>
        <end position="136"/>
    </location>
</feature>
<evidence type="ECO:0000313" key="3">
    <source>
        <dbReference type="Proteomes" id="UP000027222"/>
    </source>
</evidence>
<protein>
    <recommendedName>
        <fullName evidence="4">G-protein coupled receptors family 1 profile domain-containing protein</fullName>
    </recommendedName>
</protein>
<keyword evidence="1" id="KW-1133">Transmembrane helix</keyword>
<name>A0A067TIJ5_GALM3</name>
<feature type="transmembrane region" description="Helical" evidence="1">
    <location>
        <begin position="39"/>
        <end position="58"/>
    </location>
</feature>
<feature type="transmembrane region" description="Helical" evidence="1">
    <location>
        <begin position="205"/>
        <end position="226"/>
    </location>
</feature>